<dbReference type="SUPFAM" id="SSF101967">
    <property type="entry name" value="Adhesin YadA, collagen-binding domain"/>
    <property type="match status" value="1"/>
</dbReference>
<dbReference type="PROSITE" id="PS51688">
    <property type="entry name" value="ICA"/>
    <property type="match status" value="1"/>
</dbReference>
<feature type="chain" id="PRO_5024426360" description="Peptidase S74 domain-containing protein" evidence="1">
    <location>
        <begin position="20"/>
        <end position="550"/>
    </location>
</feature>
<organism evidence="3 4">
    <name type="scientific">Dyadobacter luticola</name>
    <dbReference type="NCBI Taxonomy" id="1979387"/>
    <lineage>
        <taxon>Bacteria</taxon>
        <taxon>Pseudomonadati</taxon>
        <taxon>Bacteroidota</taxon>
        <taxon>Cytophagia</taxon>
        <taxon>Cytophagales</taxon>
        <taxon>Spirosomataceae</taxon>
        <taxon>Dyadobacter</taxon>
    </lineage>
</organism>
<reference evidence="3 4" key="1">
    <citation type="submission" date="2019-05" db="EMBL/GenBank/DDBJ databases">
        <authorList>
            <person name="Qu J.-H."/>
        </authorList>
    </citation>
    <scope>NUCLEOTIDE SEQUENCE [LARGE SCALE GENOMIC DNA]</scope>
    <source>
        <strain evidence="3 4">T17</strain>
    </source>
</reference>
<dbReference type="RefSeq" id="WP_138364522.1">
    <property type="nucleotide sequence ID" value="NZ_VCEJ01000002.1"/>
</dbReference>
<feature type="signal peptide" evidence="1">
    <location>
        <begin position="1"/>
        <end position="19"/>
    </location>
</feature>
<dbReference type="Proteomes" id="UP000306402">
    <property type="component" value="Unassembled WGS sequence"/>
</dbReference>
<evidence type="ECO:0000313" key="3">
    <source>
        <dbReference type="EMBL" id="TLV03315.1"/>
    </source>
</evidence>
<proteinExistence type="predicted"/>
<dbReference type="Gene3D" id="2.150.10.10">
    <property type="entry name" value="Serralysin-like metalloprotease, C-terminal"/>
    <property type="match status" value="2"/>
</dbReference>
<feature type="domain" description="Peptidase S74" evidence="2">
    <location>
        <begin position="431"/>
        <end position="522"/>
    </location>
</feature>
<dbReference type="AlphaFoldDB" id="A0A5R9L4V6"/>
<keyword evidence="4" id="KW-1185">Reference proteome</keyword>
<name>A0A5R9L4V6_9BACT</name>
<keyword evidence="1" id="KW-0732">Signal</keyword>
<evidence type="ECO:0000313" key="4">
    <source>
        <dbReference type="Proteomes" id="UP000306402"/>
    </source>
</evidence>
<protein>
    <recommendedName>
        <fullName evidence="2">Peptidase S74 domain-containing protein</fullName>
    </recommendedName>
</protein>
<sequence length="550" mass="58868">MKVFLVSSILQLFTLLAFAQVPQQFSFQGVARDASGKIVVNKTVSVRASIIKNTILGPTVYRETHKPTTTSTGIFNLVIGGGSQELGTLNDVDWKTGPFFLKIEVDLNGGDNYIDMGSSQFLSVPYAISSNESVNAEKAEEAVHAEVADKLRDDYPIVQSSILAEEDAPPLPNLGLGSHFVWYPGKASIRAGGINGGEWNSDKIGWASAAFGAATIASGKYSTALGEMTEASGDASLAVGYKSKSQAIASIALGTNVKTTANSAIAIGISSAASGEGSIALGYQSFPKGIKSIAIGNSVSVKTPNAIVMGIFNDDNDNPNDPEQLQRLFQIGNGKNSSEQSNALTVLKNGNIGIGKNALFPQYILDIDGRPRLRHNGATAGLFFNTSQQNADAFFGMKTDQQVGIYLADAWRFWIDDAGNANISGNAYNKSDRRLKRDFTSLSNSLSTLTSLNGYHYYWKSASSDQGLQTGLIAQEVEELFPELVTTDKEGFKAVNYIGLIPHLIEAVKELKSENDYLKKSASRLSELEASVADLLKIAKAAQSIEQQTK</sequence>
<dbReference type="InterPro" id="IPR008640">
    <property type="entry name" value="Adhesin_Head_dom"/>
</dbReference>
<dbReference type="OrthoDB" id="644207at2"/>
<dbReference type="EMBL" id="VCEJ01000002">
    <property type="protein sequence ID" value="TLV03315.1"/>
    <property type="molecule type" value="Genomic_DNA"/>
</dbReference>
<dbReference type="GO" id="GO:0019867">
    <property type="term" value="C:outer membrane"/>
    <property type="evidence" value="ECO:0007669"/>
    <property type="project" value="InterPro"/>
</dbReference>
<evidence type="ECO:0000256" key="1">
    <source>
        <dbReference type="SAM" id="SignalP"/>
    </source>
</evidence>
<dbReference type="InterPro" id="IPR011049">
    <property type="entry name" value="Serralysin-like_metalloprot_C"/>
</dbReference>
<dbReference type="InterPro" id="IPR030392">
    <property type="entry name" value="S74_ICA"/>
</dbReference>
<comment type="caution">
    <text evidence="3">The sequence shown here is derived from an EMBL/GenBank/DDBJ whole genome shotgun (WGS) entry which is preliminary data.</text>
</comment>
<evidence type="ECO:0000259" key="2">
    <source>
        <dbReference type="PROSITE" id="PS51688"/>
    </source>
</evidence>
<dbReference type="Pfam" id="PF05658">
    <property type="entry name" value="YadA_head"/>
    <property type="match status" value="3"/>
</dbReference>
<accession>A0A5R9L4V6</accession>
<dbReference type="CDD" id="cd12820">
    <property type="entry name" value="LbR_YadA-like"/>
    <property type="match status" value="1"/>
</dbReference>
<dbReference type="Pfam" id="PF13884">
    <property type="entry name" value="Peptidase_S74"/>
    <property type="match status" value="1"/>
</dbReference>
<gene>
    <name evidence="3" type="ORF">FEN17_06800</name>
</gene>